<dbReference type="InterPro" id="IPR013087">
    <property type="entry name" value="Znf_C2H2_type"/>
</dbReference>
<keyword evidence="4" id="KW-1185">Reference proteome</keyword>
<sequence>MAQAQFARDVRQLANLLGLAPEAQQAPLASTSAHQRPGFDNLNRTEPVFEGLHLSSLDYDPTSLISDIQCGTGNPGINQTRPPPTVFISQPQSSPGPQPFEVAQQYYHHNSTQSAPLPVSGPSTSSSQPAQWPSTLAPMLQHFTASNETFVQPGQQAKDYRQHGNLPTTSTFSIGQPRGQSLLSSQPQGFFFSHALVVAAYSNSMGSALPVAGPSTNLPEPTPWTRASPPTLDDAGADATLMHPGQKYSSYQTMTEPPVAGPSSTVIRSENGQQARGHKVSKTRLTPKERKAIILECPYPRCQYQVSLDRASNMRNHMISHRNAKSFECQLCSPRHAYCRENELKSHVESAGAGKLFGGRVQYQKNVHSRVKLEGELMNELKTFEWKCTLCHCMYASVDQLKDHVVRHHGKPRSTVQQYIHARTQEQRRLEAESFREALEYSAQVEYQINEHSTRNKRKQA</sequence>
<feature type="compositionally biased region" description="Polar residues" evidence="1">
    <location>
        <begin position="107"/>
        <end position="132"/>
    </location>
</feature>
<protein>
    <recommendedName>
        <fullName evidence="2">C2H2-type domain-containing protein</fullName>
    </recommendedName>
</protein>
<evidence type="ECO:0000313" key="3">
    <source>
        <dbReference type="EMBL" id="KAA1074460.1"/>
    </source>
</evidence>
<dbReference type="OrthoDB" id="3561125at2759"/>
<feature type="region of interest" description="Disordered" evidence="1">
    <location>
        <begin position="71"/>
        <end position="132"/>
    </location>
</feature>
<feature type="compositionally biased region" description="Polar residues" evidence="1">
    <location>
        <begin position="71"/>
        <end position="80"/>
    </location>
</feature>
<dbReference type="EMBL" id="VSWC01000157">
    <property type="protein sequence ID" value="KAA1074460.1"/>
    <property type="molecule type" value="Genomic_DNA"/>
</dbReference>
<gene>
    <name evidence="3" type="ORF">PGT21_006002</name>
</gene>
<proteinExistence type="predicted"/>
<organism evidence="3 4">
    <name type="scientific">Puccinia graminis f. sp. tritici</name>
    <dbReference type="NCBI Taxonomy" id="56615"/>
    <lineage>
        <taxon>Eukaryota</taxon>
        <taxon>Fungi</taxon>
        <taxon>Dikarya</taxon>
        <taxon>Basidiomycota</taxon>
        <taxon>Pucciniomycotina</taxon>
        <taxon>Pucciniomycetes</taxon>
        <taxon>Pucciniales</taxon>
        <taxon>Pucciniaceae</taxon>
        <taxon>Puccinia</taxon>
    </lineage>
</organism>
<feature type="domain" description="C2H2-type" evidence="2">
    <location>
        <begin position="388"/>
        <end position="409"/>
    </location>
</feature>
<evidence type="ECO:0000259" key="2">
    <source>
        <dbReference type="PROSITE" id="PS00028"/>
    </source>
</evidence>
<dbReference type="AlphaFoldDB" id="A0A5B0MF01"/>
<dbReference type="PROSITE" id="PS00028">
    <property type="entry name" value="ZINC_FINGER_C2H2_1"/>
    <property type="match status" value="1"/>
</dbReference>
<dbReference type="SMART" id="SM00355">
    <property type="entry name" value="ZnF_C2H2"/>
    <property type="match status" value="2"/>
</dbReference>
<evidence type="ECO:0000256" key="1">
    <source>
        <dbReference type="SAM" id="MobiDB-lite"/>
    </source>
</evidence>
<reference evidence="3 4" key="1">
    <citation type="submission" date="2019-05" db="EMBL/GenBank/DDBJ databases">
        <title>Emergence of the Ug99 lineage of the wheat stem rust pathogen through somatic hybridization.</title>
        <authorList>
            <person name="Li F."/>
            <person name="Upadhyaya N.M."/>
            <person name="Sperschneider J."/>
            <person name="Matny O."/>
            <person name="Nguyen-Phuc H."/>
            <person name="Mago R."/>
            <person name="Raley C."/>
            <person name="Miller M.E."/>
            <person name="Silverstein K.A.T."/>
            <person name="Henningsen E."/>
            <person name="Hirsch C.D."/>
            <person name="Visser B."/>
            <person name="Pretorius Z.A."/>
            <person name="Steffenson B.J."/>
            <person name="Schwessinger B."/>
            <person name="Dodds P.N."/>
            <person name="Figueroa M."/>
        </authorList>
    </citation>
    <scope>NUCLEOTIDE SEQUENCE [LARGE SCALE GENOMIC DNA]</scope>
    <source>
        <strain evidence="3">21-0</strain>
    </source>
</reference>
<feature type="compositionally biased region" description="Polar residues" evidence="1">
    <location>
        <begin position="165"/>
        <end position="180"/>
    </location>
</feature>
<name>A0A5B0MF01_PUCGR</name>
<feature type="region of interest" description="Disordered" evidence="1">
    <location>
        <begin position="160"/>
        <end position="180"/>
    </location>
</feature>
<comment type="caution">
    <text evidence="3">The sequence shown here is derived from an EMBL/GenBank/DDBJ whole genome shotgun (WGS) entry which is preliminary data.</text>
</comment>
<dbReference type="Proteomes" id="UP000324748">
    <property type="component" value="Unassembled WGS sequence"/>
</dbReference>
<evidence type="ECO:0000313" key="4">
    <source>
        <dbReference type="Proteomes" id="UP000324748"/>
    </source>
</evidence>
<accession>A0A5B0MF01</accession>